<gene>
    <name evidence="2" type="ORF">Vbra_530</name>
</gene>
<feature type="region of interest" description="Disordered" evidence="1">
    <location>
        <begin position="92"/>
        <end position="112"/>
    </location>
</feature>
<dbReference type="AlphaFoldDB" id="A0A0G4FQK3"/>
<sequence length="216" mass="23320">MSLTWEPALGSFPPDKPICARTSESRFFYCIKEDVGLFTGPIVADRDEVGFVKGVLSGQPSSLCFPPVLDPCFNAVNRFAVPFDCAGSLPDVERREDMGPDKSSDPPPVPQNATFAQLVHTDAYPPTINHTGSNVSSCMRIQGKKDDSSGLDDLFLDLSCDTTEGVSSTLQFTCLANTSLCFRREEHERLPAIATIQGVMGVEKASNPARGNRGAD</sequence>
<accession>A0A0G4FQK3</accession>
<protein>
    <submittedName>
        <fullName evidence="2">Uncharacterized protein</fullName>
    </submittedName>
</protein>
<evidence type="ECO:0000313" key="3">
    <source>
        <dbReference type="Proteomes" id="UP000041254"/>
    </source>
</evidence>
<keyword evidence="3" id="KW-1185">Reference proteome</keyword>
<dbReference type="PhylomeDB" id="A0A0G4FQK3"/>
<name>A0A0G4FQK3_VITBC</name>
<reference evidence="2 3" key="1">
    <citation type="submission" date="2014-11" db="EMBL/GenBank/DDBJ databases">
        <authorList>
            <person name="Zhu J."/>
            <person name="Qi W."/>
            <person name="Song R."/>
        </authorList>
    </citation>
    <scope>NUCLEOTIDE SEQUENCE [LARGE SCALE GENOMIC DNA]</scope>
</reference>
<feature type="compositionally biased region" description="Basic and acidic residues" evidence="1">
    <location>
        <begin position="92"/>
        <end position="104"/>
    </location>
</feature>
<dbReference type="EMBL" id="CDMY01000481">
    <property type="protein sequence ID" value="CEM16723.1"/>
    <property type="molecule type" value="Genomic_DNA"/>
</dbReference>
<dbReference type="VEuPathDB" id="CryptoDB:Vbra_530"/>
<dbReference type="InParanoid" id="A0A0G4FQK3"/>
<proteinExistence type="predicted"/>
<evidence type="ECO:0000256" key="1">
    <source>
        <dbReference type="SAM" id="MobiDB-lite"/>
    </source>
</evidence>
<dbReference type="Proteomes" id="UP000041254">
    <property type="component" value="Unassembled WGS sequence"/>
</dbReference>
<organism evidence="2 3">
    <name type="scientific">Vitrella brassicaformis (strain CCMP3155)</name>
    <dbReference type="NCBI Taxonomy" id="1169540"/>
    <lineage>
        <taxon>Eukaryota</taxon>
        <taxon>Sar</taxon>
        <taxon>Alveolata</taxon>
        <taxon>Colpodellida</taxon>
        <taxon>Vitrellaceae</taxon>
        <taxon>Vitrella</taxon>
    </lineage>
</organism>
<evidence type="ECO:0000313" key="2">
    <source>
        <dbReference type="EMBL" id="CEM16723.1"/>
    </source>
</evidence>